<dbReference type="AlphaFoldDB" id="A0AA41U4L5"/>
<dbReference type="RefSeq" id="WP_235055595.1">
    <property type="nucleotide sequence ID" value="NZ_JAKFHA010000019.1"/>
</dbReference>
<evidence type="ECO:0000313" key="2">
    <source>
        <dbReference type="Proteomes" id="UP001165378"/>
    </source>
</evidence>
<dbReference type="Proteomes" id="UP001165378">
    <property type="component" value="Unassembled WGS sequence"/>
</dbReference>
<name>A0AA41U4L5_9ACTN</name>
<dbReference type="Pfam" id="PF19086">
    <property type="entry name" value="Terpene_syn_C_2"/>
    <property type="match status" value="1"/>
</dbReference>
<protein>
    <submittedName>
        <fullName evidence="1">Uncharacterized protein</fullName>
    </submittedName>
</protein>
<dbReference type="SUPFAM" id="SSF48576">
    <property type="entry name" value="Terpenoid synthases"/>
    <property type="match status" value="1"/>
</dbReference>
<reference evidence="1" key="1">
    <citation type="submission" date="2022-01" db="EMBL/GenBank/DDBJ databases">
        <title>Genome-Based Taxonomic Classification of the Phylum Actinobacteria.</title>
        <authorList>
            <person name="Gao Y."/>
        </authorList>
    </citation>
    <scope>NUCLEOTIDE SEQUENCE</scope>
    <source>
        <strain evidence="1">KLBMP 8922</strain>
    </source>
</reference>
<comment type="caution">
    <text evidence="1">The sequence shown here is derived from an EMBL/GenBank/DDBJ whole genome shotgun (WGS) entry which is preliminary data.</text>
</comment>
<proteinExistence type="predicted"/>
<dbReference type="Gene3D" id="1.10.600.10">
    <property type="entry name" value="Farnesyl Diphosphate Synthase"/>
    <property type="match status" value="1"/>
</dbReference>
<dbReference type="InterPro" id="IPR008949">
    <property type="entry name" value="Isoprenoid_synthase_dom_sf"/>
</dbReference>
<accession>A0AA41U4L5</accession>
<dbReference type="EMBL" id="JAKFHA010000019">
    <property type="protein sequence ID" value="MCF2530927.1"/>
    <property type="molecule type" value="Genomic_DNA"/>
</dbReference>
<sequence length="316" mass="33233">MPRDLDRLIADTVAHVASRCPRPAPHPAADAVAMEARTWARRTGLSAAAEGGAVDRTHPVAPVAEAMHDAPVGALRITGLFATWLAVLEDRGEAVGWDPAYAASLVGILRDGHSTGADALHFALTDLRERITAAGGAALLPDLADALARHAAAAHREQDWLAAEAPPALPEFLDNRVDRTGVPLFTLLHRLDPALGAPGGPPAEGVPPLTELAGLLVGVAEDLTGYPRAMQTGTRLTLVPVLMREYGHSVPTAFQSATVLYGAWRTQLDHGVRALRSLPGVSAATVRQAQSTELWAAALNRHDITRGFAVHPLPVG</sequence>
<keyword evidence="2" id="KW-1185">Reference proteome</keyword>
<gene>
    <name evidence="1" type="ORF">LZ495_27450</name>
</gene>
<evidence type="ECO:0000313" key="1">
    <source>
        <dbReference type="EMBL" id="MCF2530927.1"/>
    </source>
</evidence>
<organism evidence="1 2">
    <name type="scientific">Yinghuangia soli</name>
    <dbReference type="NCBI Taxonomy" id="2908204"/>
    <lineage>
        <taxon>Bacteria</taxon>
        <taxon>Bacillati</taxon>
        <taxon>Actinomycetota</taxon>
        <taxon>Actinomycetes</taxon>
        <taxon>Kitasatosporales</taxon>
        <taxon>Streptomycetaceae</taxon>
        <taxon>Yinghuangia</taxon>
    </lineage>
</organism>